<dbReference type="GO" id="GO:0009279">
    <property type="term" value="C:cell outer membrane"/>
    <property type="evidence" value="ECO:0007669"/>
    <property type="project" value="UniProtKB-SubCell"/>
</dbReference>
<dbReference type="InterPro" id="IPR000531">
    <property type="entry name" value="Beta-barrel_TonB"/>
</dbReference>
<name>A0AAW7XB07_9GAMM</name>
<dbReference type="AlphaFoldDB" id="A0AAW7XB07"/>
<dbReference type="NCBIfam" id="TIGR01782">
    <property type="entry name" value="TonB-Xanth-Caul"/>
    <property type="match status" value="1"/>
</dbReference>
<dbReference type="RefSeq" id="WP_303494005.1">
    <property type="nucleotide sequence ID" value="NZ_JAUOPB010000018.1"/>
</dbReference>
<dbReference type="PROSITE" id="PS52016">
    <property type="entry name" value="TONB_DEPENDENT_REC_3"/>
    <property type="match status" value="1"/>
</dbReference>
<comment type="caution">
    <text evidence="13">The sequence shown here is derived from an EMBL/GenBank/DDBJ whole genome shotgun (WGS) entry which is preliminary data.</text>
</comment>
<evidence type="ECO:0000256" key="3">
    <source>
        <dbReference type="ARBA" id="ARBA00022452"/>
    </source>
</evidence>
<keyword evidence="7 8" id="KW-0998">Cell outer membrane</keyword>
<feature type="signal peptide" evidence="10">
    <location>
        <begin position="1"/>
        <end position="34"/>
    </location>
</feature>
<evidence type="ECO:0000256" key="1">
    <source>
        <dbReference type="ARBA" id="ARBA00004571"/>
    </source>
</evidence>
<comment type="subcellular location">
    <subcellularLocation>
        <location evidence="1 8">Cell outer membrane</location>
        <topology evidence="1 8">Multi-pass membrane protein</topology>
    </subcellularLocation>
</comment>
<feature type="domain" description="TonB-dependent receptor-like beta-barrel" evidence="11">
    <location>
        <begin position="440"/>
        <end position="954"/>
    </location>
</feature>
<keyword evidence="4 8" id="KW-0812">Transmembrane</keyword>
<proteinExistence type="inferred from homology"/>
<evidence type="ECO:0000256" key="8">
    <source>
        <dbReference type="PROSITE-ProRule" id="PRU01360"/>
    </source>
</evidence>
<feature type="chain" id="PRO_5043488191" evidence="10">
    <location>
        <begin position="35"/>
        <end position="990"/>
    </location>
</feature>
<gene>
    <name evidence="13" type="ORF">Q4521_20055</name>
</gene>
<keyword evidence="13" id="KW-0675">Receptor</keyword>
<dbReference type="Proteomes" id="UP001169760">
    <property type="component" value="Unassembled WGS sequence"/>
</dbReference>
<dbReference type="Pfam" id="PF00593">
    <property type="entry name" value="TonB_dep_Rec_b-barrel"/>
    <property type="match status" value="1"/>
</dbReference>
<evidence type="ECO:0000313" key="14">
    <source>
        <dbReference type="Proteomes" id="UP001169760"/>
    </source>
</evidence>
<keyword evidence="2 8" id="KW-0813">Transport</keyword>
<dbReference type="InterPro" id="IPR036942">
    <property type="entry name" value="Beta-barrel_TonB_sf"/>
</dbReference>
<dbReference type="PANTHER" id="PTHR40980">
    <property type="entry name" value="PLUG DOMAIN-CONTAINING PROTEIN"/>
    <property type="match status" value="1"/>
</dbReference>
<accession>A0AAW7XB07</accession>
<organism evidence="13 14">
    <name type="scientific">Saccharophagus degradans</name>
    <dbReference type="NCBI Taxonomy" id="86304"/>
    <lineage>
        <taxon>Bacteria</taxon>
        <taxon>Pseudomonadati</taxon>
        <taxon>Pseudomonadota</taxon>
        <taxon>Gammaproteobacteria</taxon>
        <taxon>Cellvibrionales</taxon>
        <taxon>Cellvibrionaceae</taxon>
        <taxon>Saccharophagus</taxon>
    </lineage>
</organism>
<evidence type="ECO:0000256" key="2">
    <source>
        <dbReference type="ARBA" id="ARBA00022448"/>
    </source>
</evidence>
<dbReference type="InterPro" id="IPR010104">
    <property type="entry name" value="TonB_rcpt_bac"/>
</dbReference>
<keyword evidence="5 9" id="KW-0798">TonB box</keyword>
<keyword evidence="6 8" id="KW-0472">Membrane</keyword>
<dbReference type="Gene3D" id="2.40.170.20">
    <property type="entry name" value="TonB-dependent receptor, beta-barrel domain"/>
    <property type="match status" value="1"/>
</dbReference>
<dbReference type="EMBL" id="JAUOPB010000018">
    <property type="protein sequence ID" value="MDO6424795.1"/>
    <property type="molecule type" value="Genomic_DNA"/>
</dbReference>
<evidence type="ECO:0000256" key="9">
    <source>
        <dbReference type="RuleBase" id="RU003357"/>
    </source>
</evidence>
<evidence type="ECO:0000259" key="12">
    <source>
        <dbReference type="Pfam" id="PF07715"/>
    </source>
</evidence>
<dbReference type="PANTHER" id="PTHR40980:SF3">
    <property type="entry name" value="TONB-DEPENDENT RECEPTOR-LIKE BETA-BARREL DOMAIN-CONTAINING PROTEIN"/>
    <property type="match status" value="1"/>
</dbReference>
<evidence type="ECO:0000256" key="5">
    <source>
        <dbReference type="ARBA" id="ARBA00023077"/>
    </source>
</evidence>
<dbReference type="InterPro" id="IPR039426">
    <property type="entry name" value="TonB-dep_rcpt-like"/>
</dbReference>
<comment type="similarity">
    <text evidence="8 9">Belongs to the TonB-dependent receptor family.</text>
</comment>
<evidence type="ECO:0000256" key="4">
    <source>
        <dbReference type="ARBA" id="ARBA00022692"/>
    </source>
</evidence>
<sequence length="990" mass="108574">MENKKSILALSGRITTSASLLAMCVMGVVNPVHAQEQETQELEEVIVTGMRQSILSAQQIKRDSNVVVDSIVAEDIGKLPDRSVTEALARIPGISVSRYEDLGDPEHFAGEGSGVLVRGMSQVRGELNGREIFSADGGRGLSFDDVPAELMSGVDVYKSPSADMIEGGLGGVVNLRTRLPFDSDGQLISATLKGNYGDLIDEANPEYSALYSNRWDTDVGEIGFLVDVSSSKLASRADNIYTRAFLPRTDLDVDGFDTVYVPKGVDWRRNDYERKRTGAYIAVQWAPNADLEFTYTGFTSTHKSRWDENAFFIDSGADSNLFLTSQSTSEGAQPWVFDESGSLVSGTITTAHNNFGSTDFTTDNTFGVPFGTSSRYSASDATTTDHSLAAMWQVSDRLKISSSLQMVDSTADVDDNTLGLITFPDEITVNGLNGTPSVTAGGFLDDLNNYSHGQSMVMRKKNEAESKALRIDAEYDFEDSIVSSVKAGVRFTDKSAYNAGGDYNWSARYQPWQIGAEDWRPFNHTDDFPRLQNENFVKHIEFDNFQRGGTAVPSAAYLIDHSLLQDMEATTAAIDEITPNGCCSNDFSVFDFTNVDNSNTQNEKTSAIYAMANFNFDDVVDGNVGVRVVKTENVADGYIRFPNSFEVKTGEVDGEGNDVTITPFAADDLPYDAKNDYTHVLPNLNVRWKLTDEVILRFAAAKTIWRPEFNRLKAVMNLSADWAQGQTEVLAEDFDPSLVRFSLSADGNPNLVPMESNQNDLSLEWYFDENGGMAHLNLFRKNIGNYFRDVPDGSIPSFGGYTNIATSGAANIGSGKIKGAEIGVTKFFDELPKPFDGLGIAANYTYIDSQEDIAEGLGSVDTDGSAFNDIPLAGLSENSYNFVLMYDIEGFYSRLAYNWRSEYLVAVAPNGWNGTDNGITWGLPIYNKDYGQLDLSLGYNFNDNVSVNFEASNIGKANTEGVMRQNGAGDHTAYVYSQDVRYGLALRVTF</sequence>
<evidence type="ECO:0000259" key="11">
    <source>
        <dbReference type="Pfam" id="PF00593"/>
    </source>
</evidence>
<evidence type="ECO:0000256" key="7">
    <source>
        <dbReference type="ARBA" id="ARBA00023237"/>
    </source>
</evidence>
<keyword evidence="10" id="KW-0732">Signal</keyword>
<reference evidence="13" key="1">
    <citation type="submission" date="2023-07" db="EMBL/GenBank/DDBJ databases">
        <title>Genome content predicts the carbon catabolic preferences of heterotrophic bacteria.</title>
        <authorList>
            <person name="Gralka M."/>
        </authorList>
    </citation>
    <scope>NUCLEOTIDE SEQUENCE</scope>
    <source>
        <strain evidence="13">I3M17_2</strain>
    </source>
</reference>
<dbReference type="SUPFAM" id="SSF56935">
    <property type="entry name" value="Porins"/>
    <property type="match status" value="1"/>
</dbReference>
<dbReference type="InterPro" id="IPR037066">
    <property type="entry name" value="Plug_dom_sf"/>
</dbReference>
<keyword evidence="3 8" id="KW-1134">Transmembrane beta strand</keyword>
<evidence type="ECO:0000256" key="6">
    <source>
        <dbReference type="ARBA" id="ARBA00023136"/>
    </source>
</evidence>
<dbReference type="Gene3D" id="2.170.130.10">
    <property type="entry name" value="TonB-dependent receptor, plug domain"/>
    <property type="match status" value="1"/>
</dbReference>
<dbReference type="Pfam" id="PF07715">
    <property type="entry name" value="Plug"/>
    <property type="match status" value="1"/>
</dbReference>
<evidence type="ECO:0000313" key="13">
    <source>
        <dbReference type="EMBL" id="MDO6424795.1"/>
    </source>
</evidence>
<evidence type="ECO:0000256" key="10">
    <source>
        <dbReference type="SAM" id="SignalP"/>
    </source>
</evidence>
<protein>
    <submittedName>
        <fullName evidence="13">TonB-dependent receptor</fullName>
    </submittedName>
</protein>
<dbReference type="InterPro" id="IPR012910">
    <property type="entry name" value="Plug_dom"/>
</dbReference>
<feature type="domain" description="TonB-dependent receptor plug" evidence="12">
    <location>
        <begin position="61"/>
        <end position="172"/>
    </location>
</feature>